<name>A0A2G5TB50_9PELO</name>
<keyword evidence="2" id="KW-1185">Reference proteome</keyword>
<gene>
    <name evidence="1" type="primary">Cnig_chr_V.g17683</name>
    <name evidence="1" type="ORF">B9Z55_017683</name>
</gene>
<evidence type="ECO:0000313" key="1">
    <source>
        <dbReference type="EMBL" id="PIC24286.1"/>
    </source>
</evidence>
<dbReference type="Proteomes" id="UP000230233">
    <property type="component" value="Chromosome V"/>
</dbReference>
<organism evidence="1 2">
    <name type="scientific">Caenorhabditis nigoni</name>
    <dbReference type="NCBI Taxonomy" id="1611254"/>
    <lineage>
        <taxon>Eukaryota</taxon>
        <taxon>Metazoa</taxon>
        <taxon>Ecdysozoa</taxon>
        <taxon>Nematoda</taxon>
        <taxon>Chromadorea</taxon>
        <taxon>Rhabditida</taxon>
        <taxon>Rhabditina</taxon>
        <taxon>Rhabditomorpha</taxon>
        <taxon>Rhabditoidea</taxon>
        <taxon>Rhabditidae</taxon>
        <taxon>Peloderinae</taxon>
        <taxon>Caenorhabditis</taxon>
    </lineage>
</organism>
<dbReference type="InterPro" id="IPR018817">
    <property type="entry name" value="7TM_GPCR_serpentine_rcpt_Srz"/>
</dbReference>
<dbReference type="EMBL" id="PDUG01000005">
    <property type="protein sequence ID" value="PIC24286.1"/>
    <property type="molecule type" value="Genomic_DNA"/>
</dbReference>
<comment type="caution">
    <text evidence="1">The sequence shown here is derived from an EMBL/GenBank/DDBJ whole genome shotgun (WGS) entry which is preliminary data.</text>
</comment>
<dbReference type="PANTHER" id="PTHR31720:SF3">
    <property type="entry name" value="SERPENTINE RECEPTOR, CLASS Z-RELATED"/>
    <property type="match status" value="1"/>
</dbReference>
<dbReference type="OrthoDB" id="5875403at2759"/>
<sequence>MSNLRSVQELKPQVYIFWQTMTALIAKMVYTPYNIFVYFDDLETIILATRFWDILSVPVIIQLSYLTCNRQNVITLFSSFKRMKLIKELLKPEVTSVVSPDPRRHWI</sequence>
<evidence type="ECO:0000313" key="2">
    <source>
        <dbReference type="Proteomes" id="UP000230233"/>
    </source>
</evidence>
<dbReference type="Pfam" id="PF10325">
    <property type="entry name" value="7TM_GPCR_Srz"/>
    <property type="match status" value="1"/>
</dbReference>
<proteinExistence type="predicted"/>
<accession>A0A2G5TB50</accession>
<dbReference type="AlphaFoldDB" id="A0A2G5TB50"/>
<dbReference type="PANTHER" id="PTHR31720">
    <property type="entry name" value="SERPENTINE RECEPTOR, CLASS Z-RELATED"/>
    <property type="match status" value="1"/>
</dbReference>
<reference evidence="2" key="1">
    <citation type="submission" date="2017-10" db="EMBL/GenBank/DDBJ databases">
        <title>Rapid genome shrinkage in a self-fertile nematode reveals novel sperm competition proteins.</title>
        <authorList>
            <person name="Yin D."/>
            <person name="Schwarz E.M."/>
            <person name="Thomas C.G."/>
            <person name="Felde R.L."/>
            <person name="Korf I.F."/>
            <person name="Cutter A.D."/>
            <person name="Schartner C.M."/>
            <person name="Ralston E.J."/>
            <person name="Meyer B.J."/>
            <person name="Haag E.S."/>
        </authorList>
    </citation>
    <scope>NUCLEOTIDE SEQUENCE [LARGE SCALE GENOMIC DNA]</scope>
    <source>
        <strain evidence="2">JU1422</strain>
    </source>
</reference>
<evidence type="ECO:0008006" key="3">
    <source>
        <dbReference type="Google" id="ProtNLM"/>
    </source>
</evidence>
<protein>
    <recommendedName>
        <fullName evidence="3">Serpentine receptor class gamma</fullName>
    </recommendedName>
</protein>